<dbReference type="SMART" id="SM00295">
    <property type="entry name" value="B41"/>
    <property type="match status" value="1"/>
</dbReference>
<dbReference type="Gene3D" id="3.10.20.90">
    <property type="entry name" value="Phosphatidylinositol 3-kinase Catalytic Subunit, Chain A, domain 1"/>
    <property type="match status" value="1"/>
</dbReference>
<feature type="compositionally biased region" description="Acidic residues" evidence="1">
    <location>
        <begin position="477"/>
        <end position="488"/>
    </location>
</feature>
<dbReference type="PROSITE" id="PS50057">
    <property type="entry name" value="FERM_3"/>
    <property type="match status" value="1"/>
</dbReference>
<sequence length="873" mass="98338">MESKKNDRIILSVLCPDKSVKKMYVDKDTTGGEVLDAVAHRFNIFEKQCFTLKYKDAEGVLTELEKDATLAEQGLDGNKLELSLCAQLSMLPESVLHGLSEYDETTLHLLVFSLHNMVLTGQIPVTVDSGVYLTALFYYNDIGAYSETRYKADFFSKTAPKDFLPPSIVSMIKKPFPIAYWVNRVFTCLKSLGSELSVVEVRERYVFEVSKSPFFGVELFSLSKLQKEEDAPVEKRKKAQKIKKEKMKEIANKKKEPVAPAPVEKEEKEGEEEKVEDEEKKEEEEEKKEEEPNEEDFPAPTPVVEDDLIEGEDMDLLVCLDGVFVMKKGTLIPEVTWSHEEIAEVVLGSGRVTLKIREKKEVEVEVEEEEEEEVKEEPKEEVAEEEKKEEEEAKEEKKEEEVVAEPTPAPKKAETVVQDDLIEGEDMDLLVCLDGVFVMKKGTLIPEVTWSHEEIAEVVLGSGRVTLKIREKKEVEVEVEEEEEEEVKEEPKEEVAEEEKKEEEEAKEEKKEEEVVAEPTPAPKKAETVVQDVITPYHFTAIPSVLSTFHSLFNRLHEACEKKSEYITPDHREFANMKPLTVFTNVRRTFLDLMNEKKMKFPIYNDVLAYIDNLVDTRQKAIKEFVISSSTMTAPVLEAFQHAARVHIFKEEGSESVCDLTTFVLTHNKAEKAGDVAIGLLDFFLSNSSDATACTKIDIRGFNLGSNMSGLISSLQEVPMLIELSLPRCELGDSVRDLLEFLQDSCEKLQVLDIAGNKITDKCVQGVGVTPAPVEEGKEPEDVTLFKFFRQPHPTGLAGTLRKVSLGFNMFSSMNAVGFVKACVEGGSCVCVDMSGITFSPVSTSALVDVYVEKEEPKVEEPKVEETTETTEE</sequence>
<dbReference type="Pfam" id="PF00373">
    <property type="entry name" value="FERM_M"/>
    <property type="match status" value="1"/>
</dbReference>
<dbReference type="Proteomes" id="UP001057375">
    <property type="component" value="Unassembled WGS sequence"/>
</dbReference>
<feature type="region of interest" description="Disordered" evidence="1">
    <location>
        <begin position="249"/>
        <end position="303"/>
    </location>
</feature>
<proteinExistence type="predicted"/>
<dbReference type="InterPro" id="IPR029071">
    <property type="entry name" value="Ubiquitin-like_domsf"/>
</dbReference>
<dbReference type="InterPro" id="IPR018979">
    <property type="entry name" value="FERM_N"/>
</dbReference>
<dbReference type="InterPro" id="IPR035963">
    <property type="entry name" value="FERM_2"/>
</dbReference>
<dbReference type="SUPFAM" id="SSF47031">
    <property type="entry name" value="Second domain of FERM"/>
    <property type="match status" value="1"/>
</dbReference>
<feature type="compositionally biased region" description="Acidic residues" evidence="1">
    <location>
        <begin position="269"/>
        <end position="297"/>
    </location>
</feature>
<comment type="caution">
    <text evidence="3">The sequence shown here is derived from an EMBL/GenBank/DDBJ whole genome shotgun (WGS) entry which is preliminary data.</text>
</comment>
<dbReference type="Pfam" id="PF09379">
    <property type="entry name" value="FERM_N"/>
    <property type="match status" value="1"/>
</dbReference>
<keyword evidence="4" id="KW-1185">Reference proteome</keyword>
<feature type="region of interest" description="Disordered" evidence="1">
    <location>
        <begin position="361"/>
        <end position="411"/>
    </location>
</feature>
<feature type="compositionally biased region" description="Basic and acidic residues" evidence="1">
    <location>
        <begin position="503"/>
        <end position="514"/>
    </location>
</feature>
<feature type="compositionally biased region" description="Acidic residues" evidence="1">
    <location>
        <begin position="364"/>
        <end position="375"/>
    </location>
</feature>
<organism evidence="3 4">
    <name type="scientific">Aduncisulcus paluster</name>
    <dbReference type="NCBI Taxonomy" id="2918883"/>
    <lineage>
        <taxon>Eukaryota</taxon>
        <taxon>Metamonada</taxon>
        <taxon>Carpediemonas-like organisms</taxon>
        <taxon>Aduncisulcus</taxon>
    </lineage>
</organism>
<dbReference type="CDD" id="cd01765">
    <property type="entry name" value="FERM_F0_F1"/>
    <property type="match status" value="1"/>
</dbReference>
<dbReference type="SUPFAM" id="SSF52047">
    <property type="entry name" value="RNI-like"/>
    <property type="match status" value="1"/>
</dbReference>
<protein>
    <recommendedName>
        <fullName evidence="2">FERM domain-containing protein</fullName>
    </recommendedName>
</protein>
<feature type="non-terminal residue" evidence="3">
    <location>
        <position position="873"/>
    </location>
</feature>
<evidence type="ECO:0000313" key="4">
    <source>
        <dbReference type="Proteomes" id="UP001057375"/>
    </source>
</evidence>
<accession>A0ABQ5KBI5</accession>
<feature type="domain" description="FERM" evidence="2">
    <location>
        <begin position="9"/>
        <end position="392"/>
    </location>
</feature>
<evidence type="ECO:0000256" key="1">
    <source>
        <dbReference type="SAM" id="MobiDB-lite"/>
    </source>
</evidence>
<evidence type="ECO:0000259" key="2">
    <source>
        <dbReference type="PROSITE" id="PS50057"/>
    </source>
</evidence>
<dbReference type="Gene3D" id="3.80.10.10">
    <property type="entry name" value="Ribonuclease Inhibitor"/>
    <property type="match status" value="1"/>
</dbReference>
<evidence type="ECO:0000313" key="3">
    <source>
        <dbReference type="EMBL" id="GKT29910.1"/>
    </source>
</evidence>
<dbReference type="InterPro" id="IPR019748">
    <property type="entry name" value="FERM_central"/>
</dbReference>
<dbReference type="InterPro" id="IPR032675">
    <property type="entry name" value="LRR_dom_sf"/>
</dbReference>
<name>A0ABQ5KBI5_9EUKA</name>
<gene>
    <name evidence="3" type="ORF">ADUPG1_014267</name>
</gene>
<feature type="compositionally biased region" description="Basic and acidic residues" evidence="1">
    <location>
        <begin position="390"/>
        <end position="401"/>
    </location>
</feature>
<dbReference type="SUPFAM" id="SSF54236">
    <property type="entry name" value="Ubiquitin-like"/>
    <property type="match status" value="1"/>
</dbReference>
<dbReference type="EMBL" id="BQXS01013872">
    <property type="protein sequence ID" value="GKT29910.1"/>
    <property type="molecule type" value="Genomic_DNA"/>
</dbReference>
<dbReference type="Gene3D" id="1.20.80.10">
    <property type="match status" value="1"/>
</dbReference>
<dbReference type="InterPro" id="IPR014352">
    <property type="entry name" value="FERM/acyl-CoA-bd_prot_sf"/>
</dbReference>
<dbReference type="InterPro" id="IPR000299">
    <property type="entry name" value="FERM_domain"/>
</dbReference>
<feature type="region of interest" description="Disordered" evidence="1">
    <location>
        <begin position="474"/>
        <end position="523"/>
    </location>
</feature>
<feature type="compositionally biased region" description="Basic and acidic residues" evidence="1">
    <location>
        <begin position="249"/>
        <end position="268"/>
    </location>
</feature>
<reference evidence="3" key="1">
    <citation type="submission" date="2022-03" db="EMBL/GenBank/DDBJ databases">
        <title>Draft genome sequence of Aduncisulcus paluster, a free-living microaerophilic Fornicata.</title>
        <authorList>
            <person name="Yuyama I."/>
            <person name="Kume K."/>
            <person name="Tamura T."/>
            <person name="Inagaki Y."/>
            <person name="Hashimoto T."/>
        </authorList>
    </citation>
    <scope>NUCLEOTIDE SEQUENCE</scope>
    <source>
        <strain evidence="3">NY0171</strain>
    </source>
</reference>
<dbReference type="InterPro" id="IPR019749">
    <property type="entry name" value="Band_41_domain"/>
</dbReference>